<accession>A0AAV6UZS0</accession>
<dbReference type="GO" id="GO:0008506">
    <property type="term" value="F:sucrose:proton symporter activity"/>
    <property type="evidence" value="ECO:0007669"/>
    <property type="project" value="TreeGrafter"/>
</dbReference>
<name>A0AAV6UZS0_9ARAC</name>
<dbReference type="SUPFAM" id="SSF103473">
    <property type="entry name" value="MFS general substrate transporter"/>
    <property type="match status" value="1"/>
</dbReference>
<evidence type="ECO:0000256" key="2">
    <source>
        <dbReference type="ARBA" id="ARBA00022448"/>
    </source>
</evidence>
<evidence type="ECO:0000256" key="5">
    <source>
        <dbReference type="ARBA" id="ARBA00023136"/>
    </source>
</evidence>
<dbReference type="EMBL" id="JAFNEN010000225">
    <property type="protein sequence ID" value="KAG8188990.1"/>
    <property type="molecule type" value="Genomic_DNA"/>
</dbReference>
<dbReference type="Gene3D" id="1.20.1720.10">
    <property type="entry name" value="Multidrug resistance protein D"/>
    <property type="match status" value="1"/>
</dbReference>
<feature type="transmembrane region" description="Helical" evidence="8">
    <location>
        <begin position="55"/>
        <end position="79"/>
    </location>
</feature>
<evidence type="ECO:0000256" key="7">
    <source>
        <dbReference type="SAM" id="MobiDB-lite"/>
    </source>
</evidence>
<gene>
    <name evidence="10" type="ORF">JTE90_010078</name>
</gene>
<dbReference type="Proteomes" id="UP000827092">
    <property type="component" value="Unassembled WGS sequence"/>
</dbReference>
<keyword evidence="4 8" id="KW-1133">Transmembrane helix</keyword>
<comment type="caution">
    <text evidence="10">The sequence shown here is derived from an EMBL/GenBank/DDBJ whole genome shotgun (WGS) entry which is preliminary data.</text>
</comment>
<dbReference type="InterPro" id="IPR011701">
    <property type="entry name" value="MFS"/>
</dbReference>
<keyword evidence="2" id="KW-0813">Transport</keyword>
<keyword evidence="11" id="KW-1185">Reference proteome</keyword>
<evidence type="ECO:0000256" key="4">
    <source>
        <dbReference type="ARBA" id="ARBA00022989"/>
    </source>
</evidence>
<dbReference type="PANTHER" id="PTHR19432">
    <property type="entry name" value="SUGAR TRANSPORTER"/>
    <property type="match status" value="1"/>
</dbReference>
<dbReference type="Pfam" id="PF07690">
    <property type="entry name" value="MFS_1"/>
    <property type="match status" value="1"/>
</dbReference>
<evidence type="ECO:0000313" key="10">
    <source>
        <dbReference type="EMBL" id="KAG8188990.1"/>
    </source>
</evidence>
<keyword evidence="3 8" id="KW-0812">Transmembrane</keyword>
<keyword evidence="5 8" id="KW-0472">Membrane</keyword>
<evidence type="ECO:0000256" key="3">
    <source>
        <dbReference type="ARBA" id="ARBA00022692"/>
    </source>
</evidence>
<feature type="region of interest" description="Disordered" evidence="7">
    <location>
        <begin position="248"/>
        <end position="280"/>
    </location>
</feature>
<comment type="subcellular location">
    <subcellularLocation>
        <location evidence="1">Membrane</location>
        <topology evidence="1">Multi-pass membrane protein</topology>
    </subcellularLocation>
</comment>
<evidence type="ECO:0000256" key="6">
    <source>
        <dbReference type="ARBA" id="ARBA00038193"/>
    </source>
</evidence>
<dbReference type="InterPro" id="IPR036259">
    <property type="entry name" value="MFS_trans_sf"/>
</dbReference>
<keyword evidence="9" id="KW-0732">Signal</keyword>
<dbReference type="AlphaFoldDB" id="A0AAV6UZS0"/>
<feature type="transmembrane region" description="Helical" evidence="8">
    <location>
        <begin position="32"/>
        <end position="49"/>
    </location>
</feature>
<organism evidence="10 11">
    <name type="scientific">Oedothorax gibbosus</name>
    <dbReference type="NCBI Taxonomy" id="931172"/>
    <lineage>
        <taxon>Eukaryota</taxon>
        <taxon>Metazoa</taxon>
        <taxon>Ecdysozoa</taxon>
        <taxon>Arthropoda</taxon>
        <taxon>Chelicerata</taxon>
        <taxon>Arachnida</taxon>
        <taxon>Araneae</taxon>
        <taxon>Araneomorphae</taxon>
        <taxon>Entelegynae</taxon>
        <taxon>Araneoidea</taxon>
        <taxon>Linyphiidae</taxon>
        <taxon>Erigoninae</taxon>
        <taxon>Oedothorax</taxon>
    </lineage>
</organism>
<evidence type="ECO:0000256" key="9">
    <source>
        <dbReference type="SAM" id="SignalP"/>
    </source>
</evidence>
<feature type="chain" id="PRO_5043944443" evidence="9">
    <location>
        <begin position="18"/>
        <end position="280"/>
    </location>
</feature>
<reference evidence="10 11" key="1">
    <citation type="journal article" date="2022" name="Nat. Ecol. Evol.">
        <title>A masculinizing supergene underlies an exaggerated male reproductive morph in a spider.</title>
        <authorList>
            <person name="Hendrickx F."/>
            <person name="De Corte Z."/>
            <person name="Sonet G."/>
            <person name="Van Belleghem S.M."/>
            <person name="Kostlbacher S."/>
            <person name="Vangestel C."/>
        </authorList>
    </citation>
    <scope>NUCLEOTIDE SEQUENCE [LARGE SCALE GENOMIC DNA]</scope>
    <source>
        <strain evidence="10">W744_W776</strain>
    </source>
</reference>
<protein>
    <submittedName>
        <fullName evidence="10">Uncharacterized protein</fullName>
    </submittedName>
</protein>
<proteinExistence type="inferred from homology"/>
<evidence type="ECO:0000313" key="11">
    <source>
        <dbReference type="Proteomes" id="UP000827092"/>
    </source>
</evidence>
<feature type="signal peptide" evidence="9">
    <location>
        <begin position="1"/>
        <end position="17"/>
    </location>
</feature>
<dbReference type="GO" id="GO:0016020">
    <property type="term" value="C:membrane"/>
    <property type="evidence" value="ECO:0007669"/>
    <property type="project" value="UniProtKB-SubCell"/>
</dbReference>
<evidence type="ECO:0000256" key="1">
    <source>
        <dbReference type="ARBA" id="ARBA00004141"/>
    </source>
</evidence>
<evidence type="ECO:0000256" key="8">
    <source>
        <dbReference type="SAM" id="Phobius"/>
    </source>
</evidence>
<comment type="similarity">
    <text evidence="6">Belongs to the glycoside-pentoside-hexuronide (GPH) cation symporter transporter (TC 2.A.2) family.</text>
</comment>
<sequence>MGSWGLLLHCLTAALYAGLVQDELIKKLGRKMTYLFGMICFTISLLGTVSSSNLWSVNIFSALSGLGSAAITTVPYALITEYYSKKEVYYNNCKTRGVGEDMAVLDSAVYLAQIIPSFFLGYIVELTQTSSAYMFVAAGCGVTRCYLVQWQASLSIFTSKFKYKDYSLTLLCQANTESSVEHASYIYIRNLSPDGARAAPAGVDRAALMNRGSVVPAMNKPAATPCNKDSLVIYSSIRPRILHPASSSILSRSPSKEAQDEELSDWPTTDQSQLDILKSG</sequence>
<dbReference type="PANTHER" id="PTHR19432:SF37">
    <property type="entry name" value="SOLUTE CARRIER FAMILY 45 MEMBER 3"/>
    <property type="match status" value="1"/>
</dbReference>